<name>A0ACA9SEG4_9GLOM</name>
<organism evidence="1 2">
    <name type="scientific">Racocetra persica</name>
    <dbReference type="NCBI Taxonomy" id="160502"/>
    <lineage>
        <taxon>Eukaryota</taxon>
        <taxon>Fungi</taxon>
        <taxon>Fungi incertae sedis</taxon>
        <taxon>Mucoromycota</taxon>
        <taxon>Glomeromycotina</taxon>
        <taxon>Glomeromycetes</taxon>
        <taxon>Diversisporales</taxon>
        <taxon>Gigasporaceae</taxon>
        <taxon>Racocetra</taxon>
    </lineage>
</organism>
<sequence length="147" mass="17813">ESILSELFNKKTLKRKLKKQRKNKYKELYEKYKKLYTNEKKQNGEYISLLNDACDYFGKSWREFLNDIEEAKQSDDYSRYLVNDILKEEDQLDNEEVINLTNEEGVIDNVVLNEDFDYEYYFKLDKNNTFLIKDCCFMQHFEDSLSA</sequence>
<dbReference type="EMBL" id="CAJVQC010117016">
    <property type="protein sequence ID" value="CAG8837235.1"/>
    <property type="molecule type" value="Genomic_DNA"/>
</dbReference>
<protein>
    <submittedName>
        <fullName evidence="1">36908_t:CDS:1</fullName>
    </submittedName>
</protein>
<comment type="caution">
    <text evidence="1">The sequence shown here is derived from an EMBL/GenBank/DDBJ whole genome shotgun (WGS) entry which is preliminary data.</text>
</comment>
<dbReference type="Proteomes" id="UP000789920">
    <property type="component" value="Unassembled WGS sequence"/>
</dbReference>
<proteinExistence type="predicted"/>
<evidence type="ECO:0000313" key="1">
    <source>
        <dbReference type="EMBL" id="CAG8837235.1"/>
    </source>
</evidence>
<accession>A0ACA9SEG4</accession>
<reference evidence="1" key="1">
    <citation type="submission" date="2021-06" db="EMBL/GenBank/DDBJ databases">
        <authorList>
            <person name="Kallberg Y."/>
            <person name="Tangrot J."/>
            <person name="Rosling A."/>
        </authorList>
    </citation>
    <scope>NUCLEOTIDE SEQUENCE</scope>
    <source>
        <strain evidence="1">MA461A</strain>
    </source>
</reference>
<gene>
    <name evidence="1" type="ORF">RPERSI_LOCUS30227</name>
</gene>
<evidence type="ECO:0000313" key="2">
    <source>
        <dbReference type="Proteomes" id="UP000789920"/>
    </source>
</evidence>
<keyword evidence="2" id="KW-1185">Reference proteome</keyword>
<feature type="non-terminal residue" evidence="1">
    <location>
        <position position="1"/>
    </location>
</feature>